<dbReference type="EMBL" id="JAAQHG020000021">
    <property type="protein sequence ID" value="KAL1585204.1"/>
    <property type="molecule type" value="Genomic_DNA"/>
</dbReference>
<feature type="transmembrane region" description="Helical" evidence="5">
    <location>
        <begin position="54"/>
        <end position="82"/>
    </location>
</feature>
<keyword evidence="2 5" id="KW-0812">Transmembrane</keyword>
<dbReference type="Pfam" id="PF00664">
    <property type="entry name" value="ABC_membrane"/>
    <property type="match status" value="1"/>
</dbReference>
<gene>
    <name evidence="7" type="ORF">WHR41_06511</name>
</gene>
<name>A0AB34KJF1_9PEZI</name>
<reference evidence="7 8" key="1">
    <citation type="journal article" date="2020" name="Microbiol. Resour. Announc.">
        <title>Draft Genome Sequence of a Cladosporium Species Isolated from the Mesophotic Ascidian Didemnum maculosum.</title>
        <authorList>
            <person name="Gioti A."/>
            <person name="Siaperas R."/>
            <person name="Nikolaivits E."/>
            <person name="Le Goff G."/>
            <person name="Ouazzani J."/>
            <person name="Kotoulas G."/>
            <person name="Topakas E."/>
        </authorList>
    </citation>
    <scope>NUCLEOTIDE SEQUENCE [LARGE SCALE GENOMIC DNA]</scope>
    <source>
        <strain evidence="7 8">TM138-S3</strain>
    </source>
</reference>
<protein>
    <recommendedName>
        <fullName evidence="6">ABC transmembrane type-1 domain-containing protein</fullName>
    </recommendedName>
</protein>
<dbReference type="Proteomes" id="UP000803884">
    <property type="component" value="Unassembled WGS sequence"/>
</dbReference>
<dbReference type="SUPFAM" id="SSF90123">
    <property type="entry name" value="ABC transporter transmembrane region"/>
    <property type="match status" value="1"/>
</dbReference>
<dbReference type="Gene3D" id="1.20.1560.10">
    <property type="entry name" value="ABC transporter type 1, transmembrane domain"/>
    <property type="match status" value="1"/>
</dbReference>
<dbReference type="PANTHER" id="PTHR43394:SF18">
    <property type="entry name" value="ABC TRANSPORTER B FAMILY MEMBER 11-LIKE"/>
    <property type="match status" value="1"/>
</dbReference>
<keyword evidence="4 5" id="KW-0472">Membrane</keyword>
<organism evidence="7 8">
    <name type="scientific">Cladosporium halotolerans</name>
    <dbReference type="NCBI Taxonomy" id="1052096"/>
    <lineage>
        <taxon>Eukaryota</taxon>
        <taxon>Fungi</taxon>
        <taxon>Dikarya</taxon>
        <taxon>Ascomycota</taxon>
        <taxon>Pezizomycotina</taxon>
        <taxon>Dothideomycetes</taxon>
        <taxon>Dothideomycetidae</taxon>
        <taxon>Cladosporiales</taxon>
        <taxon>Cladosporiaceae</taxon>
        <taxon>Cladosporium</taxon>
    </lineage>
</organism>
<dbReference type="GO" id="GO:0005743">
    <property type="term" value="C:mitochondrial inner membrane"/>
    <property type="evidence" value="ECO:0007669"/>
    <property type="project" value="TreeGrafter"/>
</dbReference>
<dbReference type="InterPro" id="IPR011527">
    <property type="entry name" value="ABC1_TM_dom"/>
</dbReference>
<dbReference type="PANTHER" id="PTHR43394">
    <property type="entry name" value="ATP-DEPENDENT PERMEASE MDL1, MITOCHONDRIAL"/>
    <property type="match status" value="1"/>
</dbReference>
<keyword evidence="8" id="KW-1185">Reference proteome</keyword>
<dbReference type="CDD" id="cd18577">
    <property type="entry name" value="ABC_6TM_Pgp_ABCB1_D1_like"/>
    <property type="match status" value="1"/>
</dbReference>
<feature type="transmembrane region" description="Helical" evidence="5">
    <location>
        <begin position="177"/>
        <end position="195"/>
    </location>
</feature>
<keyword evidence="3 5" id="KW-1133">Transmembrane helix</keyword>
<evidence type="ECO:0000256" key="3">
    <source>
        <dbReference type="ARBA" id="ARBA00022989"/>
    </source>
</evidence>
<sequence>MSEKLVVNTTAGSETAAAAAAVATPEALDGKHGPKPLSAMQAYLRVFSYSTPTILWLQTVAVAAACGSGVALALGNFVTLFSEFSSGQDIPDNFMSLVTKQSLYFVYIGVARFGCIYLYSTIMTHTGLRLGRDLRHNYLRSALRQDINFFDHGSAGSISMQATSNGRLIQSGTSDKLGQMLQAASTFVAAFVIAFVSQWKLTLIAICIVPALILMVGTAG</sequence>
<accession>A0AB34KJF1</accession>
<feature type="transmembrane region" description="Helical" evidence="5">
    <location>
        <begin position="102"/>
        <end position="122"/>
    </location>
</feature>
<evidence type="ECO:0000256" key="1">
    <source>
        <dbReference type="ARBA" id="ARBA00004141"/>
    </source>
</evidence>
<dbReference type="AlphaFoldDB" id="A0AB34KJF1"/>
<evidence type="ECO:0000313" key="7">
    <source>
        <dbReference type="EMBL" id="KAL1585204.1"/>
    </source>
</evidence>
<dbReference type="PROSITE" id="PS50929">
    <property type="entry name" value="ABC_TM1F"/>
    <property type="match status" value="1"/>
</dbReference>
<evidence type="ECO:0000259" key="6">
    <source>
        <dbReference type="PROSITE" id="PS50929"/>
    </source>
</evidence>
<proteinExistence type="predicted"/>
<dbReference type="GO" id="GO:0015421">
    <property type="term" value="F:ABC-type oligopeptide transporter activity"/>
    <property type="evidence" value="ECO:0007669"/>
    <property type="project" value="TreeGrafter"/>
</dbReference>
<dbReference type="GO" id="GO:0090374">
    <property type="term" value="P:oligopeptide export from mitochondrion"/>
    <property type="evidence" value="ECO:0007669"/>
    <property type="project" value="TreeGrafter"/>
</dbReference>
<dbReference type="InterPro" id="IPR036640">
    <property type="entry name" value="ABC1_TM_sf"/>
</dbReference>
<dbReference type="RefSeq" id="XP_069228310.1">
    <property type="nucleotide sequence ID" value="XM_069375116.1"/>
</dbReference>
<feature type="transmembrane region" description="Helical" evidence="5">
    <location>
        <begin position="201"/>
        <end position="219"/>
    </location>
</feature>
<evidence type="ECO:0000256" key="4">
    <source>
        <dbReference type="ARBA" id="ARBA00023136"/>
    </source>
</evidence>
<evidence type="ECO:0000313" key="8">
    <source>
        <dbReference type="Proteomes" id="UP000803884"/>
    </source>
</evidence>
<comment type="caution">
    <text evidence="7">The sequence shown here is derived from an EMBL/GenBank/DDBJ whole genome shotgun (WGS) entry which is preliminary data.</text>
</comment>
<evidence type="ECO:0000256" key="2">
    <source>
        <dbReference type="ARBA" id="ARBA00022692"/>
    </source>
</evidence>
<evidence type="ECO:0000256" key="5">
    <source>
        <dbReference type="SAM" id="Phobius"/>
    </source>
</evidence>
<dbReference type="InterPro" id="IPR039421">
    <property type="entry name" value="Type_1_exporter"/>
</dbReference>
<dbReference type="GO" id="GO:0005524">
    <property type="term" value="F:ATP binding"/>
    <property type="evidence" value="ECO:0007669"/>
    <property type="project" value="InterPro"/>
</dbReference>
<comment type="subcellular location">
    <subcellularLocation>
        <location evidence="1">Membrane</location>
        <topology evidence="1">Multi-pass membrane protein</topology>
    </subcellularLocation>
</comment>
<feature type="domain" description="ABC transmembrane type-1" evidence="6">
    <location>
        <begin position="61"/>
        <end position="220"/>
    </location>
</feature>
<dbReference type="GeneID" id="96007954"/>